<dbReference type="Pfam" id="PF09335">
    <property type="entry name" value="VTT_dom"/>
    <property type="match status" value="1"/>
</dbReference>
<dbReference type="Proteomes" id="UP000294614">
    <property type="component" value="Unassembled WGS sequence"/>
</dbReference>
<name>A0A4R1K8T2_9BACT</name>
<reference evidence="3 4" key="1">
    <citation type="submission" date="2019-03" db="EMBL/GenBank/DDBJ databases">
        <title>Genomic Encyclopedia of Type Strains, Phase IV (KMG-IV): sequencing the most valuable type-strain genomes for metagenomic binning, comparative biology and taxonomic classification.</title>
        <authorList>
            <person name="Goeker M."/>
        </authorList>
    </citation>
    <scope>NUCLEOTIDE SEQUENCE [LARGE SCALE GENOMIC DNA]</scope>
    <source>
        <strain evidence="3 4">DSM 24984</strain>
    </source>
</reference>
<proteinExistence type="predicted"/>
<dbReference type="PANTHER" id="PTHR42709:SF4">
    <property type="entry name" value="INNER MEMBRANE PROTEIN YQAA"/>
    <property type="match status" value="1"/>
</dbReference>
<dbReference type="InterPro" id="IPR051311">
    <property type="entry name" value="DedA_domain"/>
</dbReference>
<dbReference type="InterPro" id="IPR032816">
    <property type="entry name" value="VTT_dom"/>
</dbReference>
<dbReference type="EMBL" id="SMGG01000004">
    <property type="protein sequence ID" value="TCK60745.1"/>
    <property type="molecule type" value="Genomic_DNA"/>
</dbReference>
<evidence type="ECO:0000259" key="2">
    <source>
        <dbReference type="Pfam" id="PF09335"/>
    </source>
</evidence>
<keyword evidence="1" id="KW-0472">Membrane</keyword>
<dbReference type="RefSeq" id="WP_132873615.1">
    <property type="nucleotide sequence ID" value="NZ_JAJUHT010000001.1"/>
</dbReference>
<keyword evidence="1" id="KW-1133">Transmembrane helix</keyword>
<comment type="caution">
    <text evidence="3">The sequence shown here is derived from an EMBL/GenBank/DDBJ whole genome shotgun (WGS) entry which is preliminary data.</text>
</comment>
<evidence type="ECO:0000313" key="4">
    <source>
        <dbReference type="Proteomes" id="UP000294614"/>
    </source>
</evidence>
<feature type="domain" description="VTT" evidence="2">
    <location>
        <begin position="28"/>
        <end position="140"/>
    </location>
</feature>
<evidence type="ECO:0000256" key="1">
    <source>
        <dbReference type="SAM" id="Phobius"/>
    </source>
</evidence>
<keyword evidence="4" id="KW-1185">Reference proteome</keyword>
<feature type="transmembrane region" description="Helical" evidence="1">
    <location>
        <begin position="93"/>
        <end position="115"/>
    </location>
</feature>
<dbReference type="OrthoDB" id="9814483at2"/>
<protein>
    <submittedName>
        <fullName evidence="3">Membrane protein YqaA with SNARE-associated domain</fullName>
    </submittedName>
</protein>
<dbReference type="PANTHER" id="PTHR42709">
    <property type="entry name" value="ALKALINE PHOSPHATASE LIKE PROTEIN"/>
    <property type="match status" value="1"/>
</dbReference>
<dbReference type="AlphaFoldDB" id="A0A4R1K8T2"/>
<feature type="transmembrane region" description="Helical" evidence="1">
    <location>
        <begin position="121"/>
        <end position="144"/>
    </location>
</feature>
<evidence type="ECO:0000313" key="3">
    <source>
        <dbReference type="EMBL" id="TCK60745.1"/>
    </source>
</evidence>
<gene>
    <name evidence="3" type="ORF">C8D98_1624</name>
</gene>
<accession>A0A4R1K8T2</accession>
<sequence length="152" mass="16722">MHEWLMEYGYFSMFLLAFLASTALPLASEWLLVALVLKGLNPVILLFCAVSGNFLGACTTYAIGYYGSDFAIKKVLKISDEGRAKAERIYNKYGSVSLLFSWIPVVGDPLCLVGGLLKMNFAKYAVLVFIGKLARYAATVWLALKGAEAFIQ</sequence>
<organism evidence="3 4">
    <name type="scientific">Seleniivibrio woodruffii</name>
    <dbReference type="NCBI Taxonomy" id="1078050"/>
    <lineage>
        <taxon>Bacteria</taxon>
        <taxon>Pseudomonadati</taxon>
        <taxon>Deferribacterota</taxon>
        <taxon>Deferribacteres</taxon>
        <taxon>Deferribacterales</taxon>
        <taxon>Geovibrionaceae</taxon>
        <taxon>Seleniivibrio</taxon>
    </lineage>
</organism>
<keyword evidence="1" id="KW-0812">Transmembrane</keyword>
<feature type="transmembrane region" description="Helical" evidence="1">
    <location>
        <begin position="44"/>
        <end position="67"/>
    </location>
</feature>